<keyword evidence="7 8" id="KW-0472">Membrane</keyword>
<protein>
    <recommendedName>
        <fullName evidence="8">Probable membrane transporter protein</fullName>
    </recommendedName>
</protein>
<dbReference type="Pfam" id="PF01925">
    <property type="entry name" value="TauE"/>
    <property type="match status" value="1"/>
</dbReference>
<gene>
    <name evidence="9" type="ORF">GETHLI_28000</name>
</gene>
<dbReference type="Proteomes" id="UP001165069">
    <property type="component" value="Unassembled WGS sequence"/>
</dbReference>
<keyword evidence="10" id="KW-1185">Reference proteome</keyword>
<keyword evidence="6 8" id="KW-1133">Transmembrane helix</keyword>
<accession>A0ABQ5QIA4</accession>
<feature type="transmembrane region" description="Helical" evidence="8">
    <location>
        <begin position="141"/>
        <end position="174"/>
    </location>
</feature>
<feature type="transmembrane region" description="Helical" evidence="8">
    <location>
        <begin position="78"/>
        <end position="96"/>
    </location>
</feature>
<dbReference type="InterPro" id="IPR052017">
    <property type="entry name" value="TSUP"/>
</dbReference>
<dbReference type="RefSeq" id="WP_285576407.1">
    <property type="nucleotide sequence ID" value="NZ_BSDE01000006.1"/>
</dbReference>
<sequence>MPSLSALALLALAALLAGFIDAVVGGGGLITVPALMIGLPAGTPLPTLLGTNKVVACTGTTMAAGKFLRSGTLSWREMIGPVLASALGASGGVWLTYRMHGDFLRPVMLGLLVAMLAFTLLKPDLGHLHAPRFGQGHQRGLAALIALALGFYDGFFGPGTGSLLIFLFVAILGFDFLRSSAMAKSVNWASNLTAMGLFVWQGSWIPSVALGMAVANGVGGYLGAHVALSKGSGWVRGVFIGVVSVLILRLGWQTLRG</sequence>
<evidence type="ECO:0000256" key="5">
    <source>
        <dbReference type="ARBA" id="ARBA00022692"/>
    </source>
</evidence>
<reference evidence="9 10" key="1">
    <citation type="journal article" date="2023" name="Antonie Van Leeuwenhoek">
        <title>Mesoterricola silvestris gen. nov., sp. nov., Mesoterricola sediminis sp. nov., Geothrix oryzae sp. nov., Geothrix edaphica sp. nov., Geothrix rubra sp. nov., and Geothrix limicola sp. nov., six novel members of Acidobacteriota isolated from soils.</title>
        <authorList>
            <person name="Itoh H."/>
            <person name="Sugisawa Y."/>
            <person name="Mise K."/>
            <person name="Xu Z."/>
            <person name="Kuniyasu M."/>
            <person name="Ushijima N."/>
            <person name="Kawano K."/>
            <person name="Kobayashi E."/>
            <person name="Shiratori Y."/>
            <person name="Masuda Y."/>
            <person name="Senoo K."/>
        </authorList>
    </citation>
    <scope>NUCLEOTIDE SEQUENCE [LARGE SCALE GENOMIC DNA]</scope>
    <source>
        <strain evidence="9 10">Red804</strain>
    </source>
</reference>
<name>A0ABQ5QIA4_9BACT</name>
<dbReference type="PANTHER" id="PTHR30269">
    <property type="entry name" value="TRANSMEMBRANE PROTEIN YFCA"/>
    <property type="match status" value="1"/>
</dbReference>
<keyword evidence="3" id="KW-0813">Transport</keyword>
<comment type="subcellular location">
    <subcellularLocation>
        <location evidence="1 8">Cell membrane</location>
        <topology evidence="1 8">Multi-pass membrane protein</topology>
    </subcellularLocation>
</comment>
<evidence type="ECO:0000256" key="6">
    <source>
        <dbReference type="ARBA" id="ARBA00022989"/>
    </source>
</evidence>
<proteinExistence type="inferred from homology"/>
<feature type="transmembrane region" description="Helical" evidence="8">
    <location>
        <begin position="195"/>
        <end position="214"/>
    </location>
</feature>
<evidence type="ECO:0000256" key="1">
    <source>
        <dbReference type="ARBA" id="ARBA00004651"/>
    </source>
</evidence>
<feature type="transmembrane region" description="Helical" evidence="8">
    <location>
        <begin position="103"/>
        <end position="121"/>
    </location>
</feature>
<evidence type="ECO:0000256" key="2">
    <source>
        <dbReference type="ARBA" id="ARBA00009142"/>
    </source>
</evidence>
<keyword evidence="4 8" id="KW-1003">Cell membrane</keyword>
<evidence type="ECO:0000256" key="3">
    <source>
        <dbReference type="ARBA" id="ARBA00022448"/>
    </source>
</evidence>
<dbReference type="EMBL" id="BSDE01000006">
    <property type="protein sequence ID" value="GLH74298.1"/>
    <property type="molecule type" value="Genomic_DNA"/>
</dbReference>
<organism evidence="9 10">
    <name type="scientific">Geothrix limicola</name>
    <dbReference type="NCBI Taxonomy" id="2927978"/>
    <lineage>
        <taxon>Bacteria</taxon>
        <taxon>Pseudomonadati</taxon>
        <taxon>Acidobacteriota</taxon>
        <taxon>Holophagae</taxon>
        <taxon>Holophagales</taxon>
        <taxon>Holophagaceae</taxon>
        <taxon>Geothrix</taxon>
    </lineage>
</organism>
<feature type="transmembrane region" description="Helical" evidence="8">
    <location>
        <begin position="234"/>
        <end position="252"/>
    </location>
</feature>
<comment type="caution">
    <text evidence="9">The sequence shown here is derived from an EMBL/GenBank/DDBJ whole genome shotgun (WGS) entry which is preliminary data.</text>
</comment>
<evidence type="ECO:0000313" key="10">
    <source>
        <dbReference type="Proteomes" id="UP001165069"/>
    </source>
</evidence>
<dbReference type="InterPro" id="IPR002781">
    <property type="entry name" value="TM_pro_TauE-like"/>
</dbReference>
<dbReference type="PANTHER" id="PTHR30269:SF0">
    <property type="entry name" value="MEMBRANE TRANSPORTER PROTEIN YFCA-RELATED"/>
    <property type="match status" value="1"/>
</dbReference>
<evidence type="ECO:0000256" key="4">
    <source>
        <dbReference type="ARBA" id="ARBA00022475"/>
    </source>
</evidence>
<evidence type="ECO:0000313" key="9">
    <source>
        <dbReference type="EMBL" id="GLH74298.1"/>
    </source>
</evidence>
<keyword evidence="5 8" id="KW-0812">Transmembrane</keyword>
<comment type="similarity">
    <text evidence="2 8">Belongs to the 4-toluene sulfonate uptake permease (TSUP) (TC 2.A.102) family.</text>
</comment>
<evidence type="ECO:0000256" key="8">
    <source>
        <dbReference type="RuleBase" id="RU363041"/>
    </source>
</evidence>
<evidence type="ECO:0000256" key="7">
    <source>
        <dbReference type="ARBA" id="ARBA00023136"/>
    </source>
</evidence>